<dbReference type="GO" id="GO:0003755">
    <property type="term" value="F:peptidyl-prolyl cis-trans isomerase activity"/>
    <property type="evidence" value="ECO:0007669"/>
    <property type="project" value="InterPro"/>
</dbReference>
<protein>
    <submittedName>
        <fullName evidence="1">Uncharacterized protein</fullName>
    </submittedName>
</protein>
<sequence>MSGITKTVLQEGDTTQLVCKLCNATVEYRAWVKDEGQPDGKGVDARSGWDVGVLGTYTSSESSQKPGPMALNEKARFEFPPLYGFGRNEMKVVQISP</sequence>
<dbReference type="AlphaFoldDB" id="A0A9P5BVN6"/>
<keyword evidence="2" id="KW-1185">Reference proteome</keyword>
<comment type="caution">
    <text evidence="1">The sequence shown here is derived from an EMBL/GenBank/DDBJ whole genome shotgun (WGS) entry which is preliminary data.</text>
</comment>
<proteinExistence type="predicted"/>
<evidence type="ECO:0000313" key="2">
    <source>
        <dbReference type="Proteomes" id="UP000758155"/>
    </source>
</evidence>
<organism evidence="1 2">
    <name type="scientific">Didymella heteroderae</name>
    <dbReference type="NCBI Taxonomy" id="1769908"/>
    <lineage>
        <taxon>Eukaryota</taxon>
        <taxon>Fungi</taxon>
        <taxon>Dikarya</taxon>
        <taxon>Ascomycota</taxon>
        <taxon>Pezizomycotina</taxon>
        <taxon>Dothideomycetes</taxon>
        <taxon>Pleosporomycetidae</taxon>
        <taxon>Pleosporales</taxon>
        <taxon>Pleosporineae</taxon>
        <taxon>Didymellaceae</taxon>
        <taxon>Didymella</taxon>
    </lineage>
</organism>
<accession>A0A9P5BVN6</accession>
<dbReference type="Proteomes" id="UP000758155">
    <property type="component" value="Unassembled WGS sequence"/>
</dbReference>
<reference evidence="1" key="1">
    <citation type="submission" date="2019-04" db="EMBL/GenBank/DDBJ databases">
        <title>Sequencing of skin fungus with MAO and IRED activity.</title>
        <authorList>
            <person name="Marsaioli A.J."/>
            <person name="Bonatto J.M.C."/>
            <person name="Reis Junior O."/>
        </authorList>
    </citation>
    <scope>NUCLEOTIDE SEQUENCE</scope>
    <source>
        <strain evidence="1">28M1</strain>
    </source>
</reference>
<evidence type="ECO:0000313" key="1">
    <source>
        <dbReference type="EMBL" id="KAF3031409.1"/>
    </source>
</evidence>
<dbReference type="InterPro" id="IPR046357">
    <property type="entry name" value="PPIase_dom_sf"/>
</dbReference>
<dbReference type="OrthoDB" id="1902587at2759"/>
<dbReference type="EMBL" id="SWKV01000151">
    <property type="protein sequence ID" value="KAF3031409.1"/>
    <property type="molecule type" value="Genomic_DNA"/>
</dbReference>
<dbReference type="Gene3D" id="3.10.50.40">
    <property type="match status" value="1"/>
</dbReference>
<name>A0A9P5BVN6_9PLEO</name>
<gene>
    <name evidence="1" type="ORF">E8E12_000679</name>
</gene>